<evidence type="ECO:0000313" key="2">
    <source>
        <dbReference type="EMBL" id="CAL5995769.1"/>
    </source>
</evidence>
<dbReference type="EMBL" id="CAXDID020000033">
    <property type="protein sequence ID" value="CAL5995769.1"/>
    <property type="molecule type" value="Genomic_DNA"/>
</dbReference>
<organism evidence="1">
    <name type="scientific">Hexamita inflata</name>
    <dbReference type="NCBI Taxonomy" id="28002"/>
    <lineage>
        <taxon>Eukaryota</taxon>
        <taxon>Metamonada</taxon>
        <taxon>Diplomonadida</taxon>
        <taxon>Hexamitidae</taxon>
        <taxon>Hexamitinae</taxon>
        <taxon>Hexamita</taxon>
    </lineage>
</organism>
<evidence type="ECO:0000313" key="3">
    <source>
        <dbReference type="Proteomes" id="UP001642409"/>
    </source>
</evidence>
<protein>
    <submittedName>
        <fullName evidence="2">Hypothetical_protein</fullName>
    </submittedName>
</protein>
<dbReference type="EMBL" id="CATOUU010000937">
    <property type="protein sequence ID" value="CAI9961087.1"/>
    <property type="molecule type" value="Genomic_DNA"/>
</dbReference>
<reference evidence="1" key="1">
    <citation type="submission" date="2023-06" db="EMBL/GenBank/DDBJ databases">
        <authorList>
            <person name="Kurt Z."/>
        </authorList>
    </citation>
    <scope>NUCLEOTIDE SEQUENCE</scope>
</reference>
<accession>A0AA86QQG4</accession>
<gene>
    <name evidence="2" type="ORF">HINF_LOCUS14221</name>
    <name evidence="1" type="ORF">HINF_LOCUS48732</name>
</gene>
<keyword evidence="3" id="KW-1185">Reference proteome</keyword>
<dbReference type="Proteomes" id="UP001642409">
    <property type="component" value="Unassembled WGS sequence"/>
</dbReference>
<dbReference type="AlphaFoldDB" id="A0AA86QQG4"/>
<evidence type="ECO:0000313" key="1">
    <source>
        <dbReference type="EMBL" id="CAI9961087.1"/>
    </source>
</evidence>
<reference evidence="2 3" key="2">
    <citation type="submission" date="2024-07" db="EMBL/GenBank/DDBJ databases">
        <authorList>
            <person name="Akdeniz Z."/>
        </authorList>
    </citation>
    <scope>NUCLEOTIDE SEQUENCE [LARGE SCALE GENOMIC DNA]</scope>
</reference>
<sequence length="149" mass="17645">MINLKFLRHLYNFKLQITLQQLSFQQLEIMVLLSVHKRVNLLKQPLQNQINVIIMFFTEVAINSQSTMDSYFKPQLMVHSIPFLDQIMVFRVEIDLVLTEVNQIRQLVGYVVNGQYQCLKVPWVVMLIQISELSNQLYSMHSFQRCIII</sequence>
<proteinExistence type="predicted"/>
<comment type="caution">
    <text evidence="1">The sequence shown here is derived from an EMBL/GenBank/DDBJ whole genome shotgun (WGS) entry which is preliminary data.</text>
</comment>
<name>A0AA86QQG4_9EUKA</name>